<dbReference type="Proteomes" id="UP001642409">
    <property type="component" value="Unassembled WGS sequence"/>
</dbReference>
<sequence>MQQLKYKISIPVALKQIWDTESSPRQIDSVDFFSDCWRRAAARADRRGEAVSPENQTAREGKKLWLDEVFGAVLPRGGENVKILTEEHKASGGFFEMRLKQTQGDGKKRLVLAE</sequence>
<protein>
    <submittedName>
        <fullName evidence="2">Hypothetical_protein</fullName>
    </submittedName>
</protein>
<dbReference type="AlphaFoldDB" id="A0AA86R626"/>
<name>A0AA86R626_9EUKA</name>
<dbReference type="EMBL" id="CAXDID020000249">
    <property type="protein sequence ID" value="CAL6064051.1"/>
    <property type="molecule type" value="Genomic_DNA"/>
</dbReference>
<keyword evidence="3" id="KW-1185">Reference proteome</keyword>
<comment type="caution">
    <text evidence="1">The sequence shown here is derived from an EMBL/GenBank/DDBJ whole genome shotgun (WGS) entry which is preliminary data.</text>
</comment>
<dbReference type="EMBL" id="CATOUU010001008">
    <property type="protein sequence ID" value="CAI9966589.1"/>
    <property type="molecule type" value="Genomic_DNA"/>
</dbReference>
<gene>
    <name evidence="2" type="ORF">HINF_LOCUS51166</name>
    <name evidence="1" type="ORF">HINF_LOCUS54234</name>
</gene>
<proteinExistence type="predicted"/>
<evidence type="ECO:0000313" key="3">
    <source>
        <dbReference type="Proteomes" id="UP001642409"/>
    </source>
</evidence>
<organism evidence="1">
    <name type="scientific">Hexamita inflata</name>
    <dbReference type="NCBI Taxonomy" id="28002"/>
    <lineage>
        <taxon>Eukaryota</taxon>
        <taxon>Metamonada</taxon>
        <taxon>Diplomonadida</taxon>
        <taxon>Hexamitidae</taxon>
        <taxon>Hexamitinae</taxon>
        <taxon>Hexamita</taxon>
    </lineage>
</organism>
<evidence type="ECO:0000313" key="2">
    <source>
        <dbReference type="EMBL" id="CAL6064051.1"/>
    </source>
</evidence>
<reference evidence="1" key="1">
    <citation type="submission" date="2023-06" db="EMBL/GenBank/DDBJ databases">
        <authorList>
            <person name="Kurt Z."/>
        </authorList>
    </citation>
    <scope>NUCLEOTIDE SEQUENCE</scope>
</reference>
<accession>A0AA86R626</accession>
<evidence type="ECO:0000313" key="1">
    <source>
        <dbReference type="EMBL" id="CAI9966589.1"/>
    </source>
</evidence>
<reference evidence="2 3" key="2">
    <citation type="submission" date="2024-07" db="EMBL/GenBank/DDBJ databases">
        <authorList>
            <person name="Akdeniz Z."/>
        </authorList>
    </citation>
    <scope>NUCLEOTIDE SEQUENCE [LARGE SCALE GENOMIC DNA]</scope>
</reference>